<protein>
    <recommendedName>
        <fullName evidence="3">Lipoprotein</fullName>
    </recommendedName>
</protein>
<dbReference type="EMBL" id="SNWQ01000039">
    <property type="protein sequence ID" value="TDO30245.1"/>
    <property type="molecule type" value="Genomic_DNA"/>
</dbReference>
<keyword evidence="2" id="KW-1185">Reference proteome</keyword>
<reference evidence="1 2" key="1">
    <citation type="submission" date="2019-03" db="EMBL/GenBank/DDBJ databases">
        <title>Genomic Encyclopedia of Type Strains, Phase III (KMG-III): the genomes of soil and plant-associated and newly described type strains.</title>
        <authorList>
            <person name="Whitman W."/>
        </authorList>
    </citation>
    <scope>NUCLEOTIDE SEQUENCE [LARGE SCALE GENOMIC DNA]</scope>
    <source>
        <strain evidence="1 2">VKM Ac-2527</strain>
    </source>
</reference>
<organism evidence="1 2">
    <name type="scientific">Kribbella caucasensis</name>
    <dbReference type="NCBI Taxonomy" id="2512215"/>
    <lineage>
        <taxon>Bacteria</taxon>
        <taxon>Bacillati</taxon>
        <taxon>Actinomycetota</taxon>
        <taxon>Actinomycetes</taxon>
        <taxon>Propionibacteriales</taxon>
        <taxon>Kribbellaceae</taxon>
        <taxon>Kribbella</taxon>
    </lineage>
</organism>
<name>A0A4R6J7F0_9ACTN</name>
<sequence length="305" mass="33678">MRHAARRPLRRRHRHRMVSVTVAVLMAGCGLQETDLPVPEPTVGSIGTLVHTKGLLLPLDAYIFSFKEYRLLGEAQRLLLRRCMQRFGISYQTPATPPLAGIGVQTRNERRYLVTDTAEAGRYGYRVPTFSDREPPRSPQDDDPRVVAVLTGEGGGTSHNTSLVPSGGCVGESQRLLRRGASDSASEDIAEPMAMRSWEQSARDSRVQEVFARWSECMERAGFRYGTPLEPARDPQLQRSLSPAQINTAVADTICKKRHNVIGVWAAVEAAYQQRLIEANKPALEALRAANAARLRTASAVVGHE</sequence>
<dbReference type="PROSITE" id="PS51257">
    <property type="entry name" value="PROKAR_LIPOPROTEIN"/>
    <property type="match status" value="1"/>
</dbReference>
<comment type="caution">
    <text evidence="1">The sequence shown here is derived from an EMBL/GenBank/DDBJ whole genome shotgun (WGS) entry which is preliminary data.</text>
</comment>
<gene>
    <name evidence="1" type="ORF">EV643_13944</name>
</gene>
<evidence type="ECO:0000313" key="1">
    <source>
        <dbReference type="EMBL" id="TDO30245.1"/>
    </source>
</evidence>
<evidence type="ECO:0008006" key="3">
    <source>
        <dbReference type="Google" id="ProtNLM"/>
    </source>
</evidence>
<dbReference type="Proteomes" id="UP000295388">
    <property type="component" value="Unassembled WGS sequence"/>
</dbReference>
<dbReference type="AlphaFoldDB" id="A0A4R6J7F0"/>
<accession>A0A4R6J7F0</accession>
<evidence type="ECO:0000313" key="2">
    <source>
        <dbReference type="Proteomes" id="UP000295388"/>
    </source>
</evidence>
<proteinExistence type="predicted"/>